<protein>
    <submittedName>
        <fullName evidence="2">Uncharacterized protein</fullName>
    </submittedName>
</protein>
<gene>
    <name evidence="2" type="ORF">GCM10011409_24540</name>
</gene>
<keyword evidence="1" id="KW-1133">Transmembrane helix</keyword>
<dbReference type="Proteomes" id="UP000621492">
    <property type="component" value="Unassembled WGS sequence"/>
</dbReference>
<keyword evidence="1" id="KW-0472">Membrane</keyword>
<dbReference type="AlphaFoldDB" id="A0A9W5TZ77"/>
<sequence>MIAFSSREVGAFLTVVVPYDTLQRKGVLPMSVFETMVLMIAFATLVVTIIDHKK</sequence>
<keyword evidence="1" id="KW-0812">Transmembrane</keyword>
<comment type="caution">
    <text evidence="2">The sequence shown here is derived from an EMBL/GenBank/DDBJ whole genome shotgun (WGS) entry which is preliminary data.</text>
</comment>
<reference evidence="2" key="1">
    <citation type="journal article" date="2014" name="Int. J. Syst. Evol. Microbiol.">
        <title>Complete genome sequence of Corynebacterium casei LMG S-19264T (=DSM 44701T), isolated from a smear-ripened cheese.</title>
        <authorList>
            <consortium name="US DOE Joint Genome Institute (JGI-PGF)"/>
            <person name="Walter F."/>
            <person name="Albersmeier A."/>
            <person name="Kalinowski J."/>
            <person name="Ruckert C."/>
        </authorList>
    </citation>
    <scope>NUCLEOTIDE SEQUENCE</scope>
    <source>
        <strain evidence="2">CGMCC 1.15454</strain>
    </source>
</reference>
<dbReference type="Pfam" id="PF16935">
    <property type="entry name" value="Hol_Tox"/>
    <property type="match status" value="1"/>
</dbReference>
<feature type="transmembrane region" description="Helical" evidence="1">
    <location>
        <begin position="27"/>
        <end position="50"/>
    </location>
</feature>
<accession>A0A9W5TZ77</accession>
<reference evidence="2" key="2">
    <citation type="submission" date="2020-09" db="EMBL/GenBank/DDBJ databases">
        <authorList>
            <person name="Sun Q."/>
            <person name="Zhou Y."/>
        </authorList>
    </citation>
    <scope>NUCLEOTIDE SEQUENCE</scope>
    <source>
        <strain evidence="2">CGMCC 1.15454</strain>
    </source>
</reference>
<proteinExistence type="predicted"/>
<evidence type="ECO:0000313" key="2">
    <source>
        <dbReference type="EMBL" id="GGB46062.1"/>
    </source>
</evidence>
<keyword evidence="3" id="KW-1185">Reference proteome</keyword>
<dbReference type="InterPro" id="IPR031616">
    <property type="entry name" value="BsrE-like"/>
</dbReference>
<name>A0A9W5TZ77_9BACI</name>
<evidence type="ECO:0000256" key="1">
    <source>
        <dbReference type="SAM" id="Phobius"/>
    </source>
</evidence>
<evidence type="ECO:0000313" key="3">
    <source>
        <dbReference type="Proteomes" id="UP000621492"/>
    </source>
</evidence>
<dbReference type="EMBL" id="BMJD01000019">
    <property type="protein sequence ID" value="GGB46062.1"/>
    <property type="molecule type" value="Genomic_DNA"/>
</dbReference>
<organism evidence="2 3">
    <name type="scientific">Lentibacillus populi</name>
    <dbReference type="NCBI Taxonomy" id="1827502"/>
    <lineage>
        <taxon>Bacteria</taxon>
        <taxon>Bacillati</taxon>
        <taxon>Bacillota</taxon>
        <taxon>Bacilli</taxon>
        <taxon>Bacillales</taxon>
        <taxon>Bacillaceae</taxon>
        <taxon>Lentibacillus</taxon>
    </lineage>
</organism>